<reference evidence="1 2" key="1">
    <citation type="journal article" date="2011" name="Plasmid">
        <title>Streptomyces turgidiscabies Car8 contains a modular pathogenicity island that shares virulence genes with other actinobacterial plant pathogens.</title>
        <authorList>
            <person name="Huguet-Tapia J.C."/>
            <person name="Badger J.H."/>
            <person name="Loria R."/>
            <person name="Pettis G.S."/>
        </authorList>
    </citation>
    <scope>NUCLEOTIDE SEQUENCE [LARGE SCALE GENOMIC DNA]</scope>
    <source>
        <strain evidence="1 2">Car8</strain>
    </source>
</reference>
<dbReference type="AlphaFoldDB" id="L7EXJ8"/>
<dbReference type="Gene3D" id="3.40.50.300">
    <property type="entry name" value="P-loop containing nucleotide triphosphate hydrolases"/>
    <property type="match status" value="1"/>
</dbReference>
<keyword evidence="2" id="KW-1185">Reference proteome</keyword>
<accession>L7EXJ8</accession>
<dbReference type="EMBL" id="AEJB01000543">
    <property type="protein sequence ID" value="ELP63090.1"/>
    <property type="molecule type" value="Genomic_DNA"/>
</dbReference>
<protein>
    <recommendedName>
        <fullName evidence="3">AAA+ ATPase domain-containing protein</fullName>
    </recommendedName>
</protein>
<evidence type="ECO:0000313" key="1">
    <source>
        <dbReference type="EMBL" id="ELP63090.1"/>
    </source>
</evidence>
<sequence>MNQPTIDAATSASPTGRVIVLTGPPGAGKSTVSGLLADQLSPSVHLHCDDFWDFIKQGAIAPYLPQAHQQNTTVIDILANTAFGYAAGGYQVICDGIVGPWFIDAFRTVGETRELELHYIVLRPDQDTTLHRAVGRTDEAALTDPEPIRALHHQFTDIAAYERHVLDTTRLTPEATTGSILHGLDEGAFQLEPRPLS</sequence>
<dbReference type="Pfam" id="PF13671">
    <property type="entry name" value="AAA_33"/>
    <property type="match status" value="1"/>
</dbReference>
<comment type="caution">
    <text evidence="1">The sequence shown here is derived from an EMBL/GenBank/DDBJ whole genome shotgun (WGS) entry which is preliminary data.</text>
</comment>
<dbReference type="PATRIC" id="fig|698760.3.peg.7991"/>
<dbReference type="Proteomes" id="UP000010931">
    <property type="component" value="Unassembled WGS sequence"/>
</dbReference>
<proteinExistence type="predicted"/>
<dbReference type="RefSeq" id="WP_006381966.1">
    <property type="nucleotide sequence ID" value="NZ_AEJB01000543.1"/>
</dbReference>
<dbReference type="InterPro" id="IPR027417">
    <property type="entry name" value="P-loop_NTPase"/>
</dbReference>
<dbReference type="GeneID" id="97403786"/>
<name>L7EXJ8_STRT8</name>
<dbReference type="SUPFAM" id="SSF52540">
    <property type="entry name" value="P-loop containing nucleoside triphosphate hydrolases"/>
    <property type="match status" value="1"/>
</dbReference>
<dbReference type="STRING" id="85558.T45_06875"/>
<evidence type="ECO:0000313" key="2">
    <source>
        <dbReference type="Proteomes" id="UP000010931"/>
    </source>
</evidence>
<evidence type="ECO:0008006" key="3">
    <source>
        <dbReference type="Google" id="ProtNLM"/>
    </source>
</evidence>
<organism evidence="1 2">
    <name type="scientific">Streptomyces turgidiscabies (strain Car8)</name>
    <dbReference type="NCBI Taxonomy" id="698760"/>
    <lineage>
        <taxon>Bacteria</taxon>
        <taxon>Bacillati</taxon>
        <taxon>Actinomycetota</taxon>
        <taxon>Actinomycetes</taxon>
        <taxon>Kitasatosporales</taxon>
        <taxon>Streptomycetaceae</taxon>
        <taxon>Streptomyces</taxon>
    </lineage>
</organism>
<gene>
    <name evidence="1" type="ORF">STRTUCAR8_00912</name>
</gene>